<dbReference type="GO" id="GO:0005634">
    <property type="term" value="C:nucleus"/>
    <property type="evidence" value="ECO:0007669"/>
    <property type="project" value="UniProtKB-SubCell"/>
</dbReference>
<feature type="domain" description="C2H2-type" evidence="8">
    <location>
        <begin position="14"/>
        <end position="41"/>
    </location>
</feature>
<dbReference type="EMBL" id="OU899036">
    <property type="protein sequence ID" value="CAH1732133.1"/>
    <property type="molecule type" value="Genomic_DNA"/>
</dbReference>
<keyword evidence="2" id="KW-0479">Metal-binding</keyword>
<dbReference type="SMART" id="SM00355">
    <property type="entry name" value="ZnF_C2H2"/>
    <property type="match status" value="2"/>
</dbReference>
<dbReference type="PANTHER" id="PTHR24394">
    <property type="entry name" value="ZINC FINGER PROTEIN"/>
    <property type="match status" value="1"/>
</dbReference>
<evidence type="ECO:0000313" key="10">
    <source>
        <dbReference type="Proteomes" id="UP001154329"/>
    </source>
</evidence>
<evidence type="ECO:0000256" key="3">
    <source>
        <dbReference type="ARBA" id="ARBA00022737"/>
    </source>
</evidence>
<dbReference type="AlphaFoldDB" id="A0A9P0NNZ5"/>
<dbReference type="PANTHER" id="PTHR24394:SF44">
    <property type="entry name" value="ZINC FINGER PROTEIN 271-LIKE"/>
    <property type="match status" value="1"/>
</dbReference>
<dbReference type="GO" id="GO:0008270">
    <property type="term" value="F:zinc ion binding"/>
    <property type="evidence" value="ECO:0007669"/>
    <property type="project" value="UniProtKB-KW"/>
</dbReference>
<evidence type="ECO:0000259" key="8">
    <source>
        <dbReference type="PROSITE" id="PS50157"/>
    </source>
</evidence>
<dbReference type="InterPro" id="IPR036236">
    <property type="entry name" value="Znf_C2H2_sf"/>
</dbReference>
<accession>A0A9P0NNZ5</accession>
<proteinExistence type="predicted"/>
<evidence type="ECO:0000313" key="9">
    <source>
        <dbReference type="EMBL" id="CAH1732133.1"/>
    </source>
</evidence>
<protein>
    <recommendedName>
        <fullName evidence="8">C2H2-type domain-containing protein</fullName>
    </recommendedName>
</protein>
<evidence type="ECO:0000256" key="2">
    <source>
        <dbReference type="ARBA" id="ARBA00022723"/>
    </source>
</evidence>
<comment type="subcellular location">
    <subcellularLocation>
        <location evidence="1">Nucleus</location>
    </subcellularLocation>
</comment>
<dbReference type="PROSITE" id="PS50157">
    <property type="entry name" value="ZINC_FINGER_C2H2_2"/>
    <property type="match status" value="2"/>
</dbReference>
<evidence type="ECO:0000256" key="7">
    <source>
        <dbReference type="PROSITE-ProRule" id="PRU00042"/>
    </source>
</evidence>
<reference evidence="9" key="2">
    <citation type="submission" date="2022-10" db="EMBL/GenBank/DDBJ databases">
        <authorList>
            <consortium name="ENA_rothamsted_submissions"/>
            <consortium name="culmorum"/>
            <person name="King R."/>
        </authorList>
    </citation>
    <scope>NUCLEOTIDE SEQUENCE</scope>
</reference>
<dbReference type="Gene3D" id="3.30.160.60">
    <property type="entry name" value="Classic Zinc Finger"/>
    <property type="match status" value="3"/>
</dbReference>
<reference evidence="9" key="1">
    <citation type="submission" date="2022-02" db="EMBL/GenBank/DDBJ databases">
        <authorList>
            <person name="King R."/>
        </authorList>
    </citation>
    <scope>NUCLEOTIDE SEQUENCE</scope>
</reference>
<feature type="domain" description="C2H2-type" evidence="8">
    <location>
        <begin position="42"/>
        <end position="65"/>
    </location>
</feature>
<dbReference type="Pfam" id="PF13465">
    <property type="entry name" value="zf-H2C2_2"/>
    <property type="match status" value="1"/>
</dbReference>
<dbReference type="Proteomes" id="UP001154329">
    <property type="component" value="Chromosome 3"/>
</dbReference>
<name>A0A9P0NNZ5_APHGO</name>
<keyword evidence="3" id="KW-0677">Repeat</keyword>
<keyword evidence="6" id="KW-0539">Nucleus</keyword>
<dbReference type="SUPFAM" id="SSF57667">
    <property type="entry name" value="beta-beta-alpha zinc fingers"/>
    <property type="match status" value="1"/>
</dbReference>
<keyword evidence="10" id="KW-1185">Reference proteome</keyword>
<evidence type="ECO:0000256" key="1">
    <source>
        <dbReference type="ARBA" id="ARBA00004123"/>
    </source>
</evidence>
<dbReference type="PROSITE" id="PS00028">
    <property type="entry name" value="ZINC_FINGER_C2H2_1"/>
    <property type="match status" value="2"/>
</dbReference>
<keyword evidence="5" id="KW-0862">Zinc</keyword>
<organism evidence="9 10">
    <name type="scientific">Aphis gossypii</name>
    <name type="common">Cotton aphid</name>
    <dbReference type="NCBI Taxonomy" id="80765"/>
    <lineage>
        <taxon>Eukaryota</taxon>
        <taxon>Metazoa</taxon>
        <taxon>Ecdysozoa</taxon>
        <taxon>Arthropoda</taxon>
        <taxon>Hexapoda</taxon>
        <taxon>Insecta</taxon>
        <taxon>Pterygota</taxon>
        <taxon>Neoptera</taxon>
        <taxon>Paraneoptera</taxon>
        <taxon>Hemiptera</taxon>
        <taxon>Sternorrhyncha</taxon>
        <taxon>Aphidomorpha</taxon>
        <taxon>Aphidoidea</taxon>
        <taxon>Aphididae</taxon>
        <taxon>Aphidini</taxon>
        <taxon>Aphis</taxon>
        <taxon>Aphis</taxon>
    </lineage>
</organism>
<dbReference type="InterPro" id="IPR013087">
    <property type="entry name" value="Znf_C2H2_type"/>
</dbReference>
<dbReference type="FunFam" id="3.30.160.60:FF:000953">
    <property type="entry name" value="Zinc finger protein 691"/>
    <property type="match status" value="1"/>
</dbReference>
<dbReference type="FunFam" id="3.30.160.60:FF:002343">
    <property type="entry name" value="Zinc finger protein 33A"/>
    <property type="match status" value="1"/>
</dbReference>
<evidence type="ECO:0000256" key="6">
    <source>
        <dbReference type="ARBA" id="ARBA00023242"/>
    </source>
</evidence>
<evidence type="ECO:0000256" key="4">
    <source>
        <dbReference type="ARBA" id="ARBA00022771"/>
    </source>
</evidence>
<evidence type="ECO:0000256" key="5">
    <source>
        <dbReference type="ARBA" id="ARBA00022833"/>
    </source>
</evidence>
<sequence>MIRHQRNHSGEKPYQCDVCVKLFSQKSNLKEHLRTHTGEKPYQCNVCGKSFTQSSNVIRHQRTHTVVSAMFV</sequence>
<keyword evidence="4 7" id="KW-0863">Zinc-finger</keyword>
<dbReference type="GO" id="GO:0000981">
    <property type="term" value="F:DNA-binding transcription factor activity, RNA polymerase II-specific"/>
    <property type="evidence" value="ECO:0007669"/>
    <property type="project" value="TreeGrafter"/>
</dbReference>
<gene>
    <name evidence="9" type="ORF">APHIGO_LOCUS8696</name>
</gene>